<feature type="domain" description="UCH catalytic" evidence="12">
    <location>
        <begin position="1341"/>
        <end position="1404"/>
    </location>
</feature>
<feature type="transmembrane region" description="Helical" evidence="10">
    <location>
        <begin position="1109"/>
        <end position="1130"/>
    </location>
</feature>
<dbReference type="Proteomes" id="UP001165060">
    <property type="component" value="Unassembled WGS sequence"/>
</dbReference>
<keyword evidence="5" id="KW-0378">Hydrolase</keyword>
<reference evidence="13 14" key="1">
    <citation type="journal article" date="2023" name="Commun. Biol.">
        <title>Genome analysis of Parmales, the sister group of diatoms, reveals the evolutionary specialization of diatoms from phago-mixotrophs to photoautotrophs.</title>
        <authorList>
            <person name="Ban H."/>
            <person name="Sato S."/>
            <person name="Yoshikawa S."/>
            <person name="Yamada K."/>
            <person name="Nakamura Y."/>
            <person name="Ichinomiya M."/>
            <person name="Sato N."/>
            <person name="Blanc-Mathieu R."/>
            <person name="Endo H."/>
            <person name="Kuwata A."/>
            <person name="Ogata H."/>
        </authorList>
    </citation>
    <scope>NUCLEOTIDE SEQUENCE [LARGE SCALE GENOMIC DNA]</scope>
</reference>
<evidence type="ECO:0000259" key="11">
    <source>
        <dbReference type="PROSITE" id="PS50848"/>
    </source>
</evidence>
<dbReference type="Pfam" id="PF18031">
    <property type="entry name" value="UCH_C"/>
    <property type="match status" value="1"/>
</dbReference>
<keyword evidence="10" id="KW-1133">Transmembrane helix</keyword>
<feature type="compositionally biased region" description="Gly residues" evidence="9">
    <location>
        <begin position="1483"/>
        <end position="1494"/>
    </location>
</feature>
<feature type="transmembrane region" description="Helical" evidence="10">
    <location>
        <begin position="1146"/>
        <end position="1166"/>
    </location>
</feature>
<keyword evidence="10" id="KW-0812">Transmembrane</keyword>
<evidence type="ECO:0000256" key="10">
    <source>
        <dbReference type="SAM" id="Phobius"/>
    </source>
</evidence>
<keyword evidence="3" id="KW-0645">Protease</keyword>
<feature type="transmembrane region" description="Helical" evidence="10">
    <location>
        <begin position="1009"/>
        <end position="1029"/>
    </location>
</feature>
<evidence type="ECO:0000256" key="9">
    <source>
        <dbReference type="SAM" id="MobiDB-lite"/>
    </source>
</evidence>
<dbReference type="PROSITE" id="PS50848">
    <property type="entry name" value="START"/>
    <property type="match status" value="1"/>
</dbReference>
<dbReference type="Pfam" id="PF01852">
    <property type="entry name" value="START"/>
    <property type="match status" value="1"/>
</dbReference>
<proteinExistence type="inferred from homology"/>
<evidence type="ECO:0000256" key="1">
    <source>
        <dbReference type="ARBA" id="ARBA00000707"/>
    </source>
</evidence>
<dbReference type="PROSITE" id="PS52049">
    <property type="entry name" value="ULD"/>
    <property type="match status" value="1"/>
</dbReference>
<dbReference type="PROSITE" id="PS52048">
    <property type="entry name" value="UCH_DOMAIN"/>
    <property type="match status" value="1"/>
</dbReference>
<dbReference type="EMBL" id="BRYB01000093">
    <property type="protein sequence ID" value="GMI22555.1"/>
    <property type="molecule type" value="Genomic_DNA"/>
</dbReference>
<dbReference type="PANTHER" id="PTHR19308">
    <property type="entry name" value="PHOSPHATIDYLCHOLINE TRANSFER PROTEIN"/>
    <property type="match status" value="1"/>
</dbReference>
<gene>
    <name evidence="13" type="ORF">TeGR_g10182</name>
</gene>
<dbReference type="InterPro" id="IPR023393">
    <property type="entry name" value="START-like_dom_sf"/>
</dbReference>
<dbReference type="Gene3D" id="3.30.530.20">
    <property type="match status" value="2"/>
</dbReference>
<evidence type="ECO:0000313" key="13">
    <source>
        <dbReference type="EMBL" id="GMI22555.1"/>
    </source>
</evidence>
<evidence type="ECO:0000256" key="2">
    <source>
        <dbReference type="ARBA" id="ARBA00012759"/>
    </source>
</evidence>
<evidence type="ECO:0000256" key="3">
    <source>
        <dbReference type="ARBA" id="ARBA00022670"/>
    </source>
</evidence>
<organism evidence="13 14">
    <name type="scientific">Tetraparma gracilis</name>
    <dbReference type="NCBI Taxonomy" id="2962635"/>
    <lineage>
        <taxon>Eukaryota</taxon>
        <taxon>Sar</taxon>
        <taxon>Stramenopiles</taxon>
        <taxon>Ochrophyta</taxon>
        <taxon>Bolidophyceae</taxon>
        <taxon>Parmales</taxon>
        <taxon>Triparmaceae</taxon>
        <taxon>Tetraparma</taxon>
    </lineage>
</organism>
<dbReference type="SUPFAM" id="SSF55961">
    <property type="entry name" value="Bet v1-like"/>
    <property type="match status" value="2"/>
</dbReference>
<feature type="transmembrane region" description="Helical" evidence="10">
    <location>
        <begin position="966"/>
        <end position="988"/>
    </location>
</feature>
<feature type="region of interest" description="Disordered" evidence="9">
    <location>
        <begin position="1471"/>
        <end position="1494"/>
    </location>
</feature>
<keyword evidence="4 8" id="KW-0833">Ubl conjugation pathway</keyword>
<accession>A0ABQ6MA72</accession>
<protein>
    <recommendedName>
        <fullName evidence="2">ubiquitinyl hydrolase 1</fullName>
        <ecNumber evidence="2">3.4.19.12</ecNumber>
    </recommendedName>
</protein>
<evidence type="ECO:0000259" key="12">
    <source>
        <dbReference type="PROSITE" id="PS52048"/>
    </source>
</evidence>
<dbReference type="InterPro" id="IPR041507">
    <property type="entry name" value="UCH_C"/>
</dbReference>
<dbReference type="SUPFAM" id="SSF54001">
    <property type="entry name" value="Cysteine proteinases"/>
    <property type="match status" value="1"/>
</dbReference>
<comment type="caution">
    <text evidence="7">Lacks conserved residue(s) required for the propagation of feature annotation.</text>
</comment>
<feature type="compositionally biased region" description="Basic and acidic residues" evidence="9">
    <location>
        <begin position="1471"/>
        <end position="1482"/>
    </location>
</feature>
<evidence type="ECO:0000256" key="7">
    <source>
        <dbReference type="PROSITE-ProRule" id="PRU01393"/>
    </source>
</evidence>
<keyword evidence="6" id="KW-0788">Thiol protease</keyword>
<evidence type="ECO:0000256" key="8">
    <source>
        <dbReference type="PROSITE-ProRule" id="PRU01394"/>
    </source>
</evidence>
<dbReference type="InterPro" id="IPR001578">
    <property type="entry name" value="Peptidase_C12_UCH"/>
</dbReference>
<sequence>SNEYVERAINEDKRAAGCTRGTIQGFWRFAPLAANVCRATIVFQATAGGSIPVRAMNFGVKTALGFVEEVRDKYERNGKAVDAELRGALPPPPPVGQLNEAQTRIVQNCTALETGTAAVEWTKLKSPSPFVSISMQYMKPVWSEASVALGMARATLDCGALEAFAYQSAVCGREKMRRSREGGDPAQFVFKEHTMHDIELVVVKKMPFPLTNREFLNRYLSFKELSGDLVLVFEALPDGTKVDYGANLKVVRAKSTGTFRFKPLNDDSQCEVTLVHHGHAGGFVPERVMVAKIPQALSAVSNMREHFQRDDAIDDAKRSELAEIINTSKQPYLPNEDKFIDEVSAKFASMGDAAFEKLDSPDHFVHMFSAFKEGSSTTIGRATTIVDATIAEVAAWELAKMSRGNLKGHVEFGGLDRDLLKINDHQSIYHVVYDLSIPKFLPRQWVGRVFWKWAADKKELTVVGDSVEHDEFPERKEYLRASSTGVLKYKEEAEVGGCPQTKVTWIQQLDLGGAIPKWVQNRQGVGNLMYLSTMRKRFDKSPAIDTASNLRLVTMIQNHDEPYTEIEEEILRVGVSHFSTFDSQKGKELKMASTLTQAKIAFEKGDGHAWGWAKTTVKASPEHVLAHVLDYYRRSKDTSKEVERSMKVVNDHNRELYQRYMKSRLARVTAIQVFHLGLRGLAEWDEKDGEAVGEVLVTKTDAEKHHGKGETTVEARLRELMEKQKGLKELGEKWGWFEVLLTKIVENKLRPGGDSKAKLCNMSEKEANVIGGALASSIAANLSAPAAVDEWILRYPAMEELEREYVWFRPMMDTIAQRLLESVSWGLKLRLYAGAGLSTLDLITDLYMIYTYATTDKPGTALSLGIMVGLCLLFQLLVVWTQARKGPTLVMLKEMLIVLSGMKPGWDAVNVANGAERSSYALVDPSTELVYTRCIEMCFESVPGSVLTTYATLHELAASNILSKRAVGSIVVSALTTGFSAATISFDFDVSPEKRRDEPDFYGYIPDAASSRTLIFGCMIMNSALLLLVRSVSMALLAMVGGRWVLVYLVSDMGMYFVYKILRCDLWHWVPLEGALSVAETVMERLVVKVLVDFTGVIQFRGAAEMGGCYFTFNLIMALAVSFVATHIYYASLGEGGGGVVDEGDAWLLLGGLSVGLGCFFATFLLTMKPNYVATFFATQTGYQYVQSKFLREGDEKKKAVFEYNKKLWLGIREDVKAWTLENWERWEEERPDWFNDAFRASSDIDKVSKCVIDCIYNLSIESENCALMRDDGRVVEALTARMDHKWSKGALARICYIGDLPNSFPSLDLSLFCSRPFHHQLSLVKALIREHPEQLSVQDSYVPSGGKVYELDGLKPGPVVLGDVPGGDNSGKGWMRVARERIQDRIERYAQTEIKFNLMAVVEDKRVKIQKVMELDPGDVSLVEALEREEAKRAGWETENARRQHNSIPFVIELVRQLAEKGKLRDVMKKGEEKVKAKKEAGGGGAAGGGKRA</sequence>
<evidence type="ECO:0000256" key="6">
    <source>
        <dbReference type="ARBA" id="ARBA00022807"/>
    </source>
</evidence>
<comment type="catalytic activity">
    <reaction evidence="1">
        <text>Thiol-dependent hydrolysis of ester, thioester, amide, peptide and isopeptide bonds formed by the C-terminal Gly of ubiquitin (a 76-residue protein attached to proteins as an intracellular targeting signal).</text>
        <dbReference type="EC" id="3.4.19.12"/>
    </reaction>
</comment>
<keyword evidence="10" id="KW-0472">Membrane</keyword>
<evidence type="ECO:0000256" key="4">
    <source>
        <dbReference type="ARBA" id="ARBA00022786"/>
    </source>
</evidence>
<dbReference type="PANTHER" id="PTHR19308:SF14">
    <property type="entry name" value="START DOMAIN-CONTAINING PROTEIN"/>
    <property type="match status" value="1"/>
</dbReference>
<dbReference type="Gene3D" id="3.40.532.10">
    <property type="entry name" value="Peptidase C12, ubiquitin carboxyl-terminal hydrolase"/>
    <property type="match status" value="1"/>
</dbReference>
<feature type="transmembrane region" description="Helical" evidence="10">
    <location>
        <begin position="862"/>
        <end position="883"/>
    </location>
</feature>
<name>A0ABQ6MA72_9STRA</name>
<comment type="similarity">
    <text evidence="7">Belongs to the peptidase C12 family.</text>
</comment>
<dbReference type="EC" id="3.4.19.12" evidence="2"/>
<evidence type="ECO:0000313" key="14">
    <source>
        <dbReference type="Proteomes" id="UP001165060"/>
    </source>
</evidence>
<dbReference type="InterPro" id="IPR051213">
    <property type="entry name" value="START_lipid_transfer"/>
</dbReference>
<dbReference type="InterPro" id="IPR036959">
    <property type="entry name" value="Peptidase_C12_UCH_sf"/>
</dbReference>
<feature type="domain" description="START" evidence="11">
    <location>
        <begin position="396"/>
        <end position="519"/>
    </location>
</feature>
<evidence type="ECO:0000256" key="5">
    <source>
        <dbReference type="ARBA" id="ARBA00022801"/>
    </source>
</evidence>
<feature type="non-terminal residue" evidence="13">
    <location>
        <position position="1"/>
    </location>
</feature>
<comment type="caution">
    <text evidence="13">The sequence shown here is derived from an EMBL/GenBank/DDBJ whole genome shotgun (WGS) entry which is preliminary data.</text>
</comment>
<dbReference type="InterPro" id="IPR038765">
    <property type="entry name" value="Papain-like_cys_pep_sf"/>
</dbReference>
<dbReference type="InterPro" id="IPR002913">
    <property type="entry name" value="START_lipid-bd_dom"/>
</dbReference>
<keyword evidence="14" id="KW-1185">Reference proteome</keyword>